<evidence type="ECO:0000313" key="1">
    <source>
        <dbReference type="EMBL" id="CAG8831579.1"/>
    </source>
</evidence>
<keyword evidence="2" id="KW-1185">Reference proteome</keyword>
<evidence type="ECO:0000313" key="2">
    <source>
        <dbReference type="Proteomes" id="UP000789920"/>
    </source>
</evidence>
<accession>A0ACA9S8F2</accession>
<feature type="non-terminal residue" evidence="1">
    <location>
        <position position="1"/>
    </location>
</feature>
<comment type="caution">
    <text evidence="1">The sequence shown here is derived from an EMBL/GenBank/DDBJ whole genome shotgun (WGS) entry which is preliminary data.</text>
</comment>
<name>A0ACA9S8F2_9GLOM</name>
<reference evidence="1" key="1">
    <citation type="submission" date="2021-06" db="EMBL/GenBank/DDBJ databases">
        <authorList>
            <person name="Kallberg Y."/>
            <person name="Tangrot J."/>
            <person name="Rosling A."/>
        </authorList>
    </citation>
    <scope>NUCLEOTIDE SEQUENCE</scope>
    <source>
        <strain evidence="1">MA461A</strain>
    </source>
</reference>
<protein>
    <submittedName>
        <fullName evidence="1">509_t:CDS:1</fullName>
    </submittedName>
</protein>
<sequence length="54" mass="6444">WTGRLTINHQTKNSSQGYLIQFYPFFYANEPNEPFKRNVLIECLTNKNCRCTMI</sequence>
<dbReference type="Proteomes" id="UP000789920">
    <property type="component" value="Unassembled WGS sequence"/>
</dbReference>
<dbReference type="EMBL" id="CAJVQC010101770">
    <property type="protein sequence ID" value="CAG8831579.1"/>
    <property type="molecule type" value="Genomic_DNA"/>
</dbReference>
<proteinExistence type="predicted"/>
<organism evidence="1 2">
    <name type="scientific">Racocetra persica</name>
    <dbReference type="NCBI Taxonomy" id="160502"/>
    <lineage>
        <taxon>Eukaryota</taxon>
        <taxon>Fungi</taxon>
        <taxon>Fungi incertae sedis</taxon>
        <taxon>Mucoromycota</taxon>
        <taxon>Glomeromycotina</taxon>
        <taxon>Glomeromycetes</taxon>
        <taxon>Diversisporales</taxon>
        <taxon>Gigasporaceae</taxon>
        <taxon>Racocetra</taxon>
    </lineage>
</organism>
<gene>
    <name evidence="1" type="ORF">RPERSI_LOCUS28195</name>
</gene>